<gene>
    <name evidence="1" type="ORF">GGP61_001342</name>
</gene>
<dbReference type="EMBL" id="JANUAE010000004">
    <property type="protein sequence ID" value="MCS3709738.1"/>
    <property type="molecule type" value="Genomic_DNA"/>
</dbReference>
<dbReference type="AlphaFoldDB" id="A0A9X2TJF9"/>
<organism evidence="1 2">
    <name type="scientific">Salinibacter ruber</name>
    <dbReference type="NCBI Taxonomy" id="146919"/>
    <lineage>
        <taxon>Bacteria</taxon>
        <taxon>Pseudomonadati</taxon>
        <taxon>Rhodothermota</taxon>
        <taxon>Rhodothermia</taxon>
        <taxon>Rhodothermales</taxon>
        <taxon>Salinibacteraceae</taxon>
        <taxon>Salinibacter</taxon>
    </lineage>
</organism>
<accession>A0A9X2TJF9</accession>
<dbReference type="Proteomes" id="UP001155057">
    <property type="component" value="Unassembled WGS sequence"/>
</dbReference>
<proteinExistence type="predicted"/>
<evidence type="ECO:0000313" key="2">
    <source>
        <dbReference type="Proteomes" id="UP001155057"/>
    </source>
</evidence>
<comment type="caution">
    <text evidence="1">The sequence shown here is derived from an EMBL/GenBank/DDBJ whole genome shotgun (WGS) entry which is preliminary data.</text>
</comment>
<reference evidence="1" key="1">
    <citation type="submission" date="2022-08" db="EMBL/GenBank/DDBJ databases">
        <title>Genomic Encyclopedia of Type Strains, Phase V (KMG-V): Genome sequencing to study the core and pangenomes of soil and plant-associated prokaryotes.</title>
        <authorList>
            <person name="Whitman W."/>
        </authorList>
    </citation>
    <scope>NUCLEOTIDE SEQUENCE</scope>
    <source>
        <strain evidence="1">SP3049</strain>
    </source>
</reference>
<dbReference type="RefSeq" id="WP_259123540.1">
    <property type="nucleotide sequence ID" value="NZ_JANUAE010000004.1"/>
</dbReference>
<evidence type="ECO:0000313" key="1">
    <source>
        <dbReference type="EMBL" id="MCS3709738.1"/>
    </source>
</evidence>
<sequence length="216" mass="24280">MRSIAKRHLQTRGDKVLALPIRRRTEVKTPQVQLRNRIDPSGEAQFVDQQAMQDAVVEQKTRDLVAEAESLLTRFVGEVAMITRTAPKGPSSDLLGAVEVIREETRPNRARAAYFFSDMFHSVPAGRRDFEENPPSSRAEAREWARRDAERIRERVWGGREGPDASESRGEALLKGTTIRMTPGSGATRPASPRVEAYWRALFTELGCDTADITYN</sequence>
<name>A0A9X2TJF9_9BACT</name>
<protein>
    <submittedName>
        <fullName evidence="1">Uncharacterized protein</fullName>
    </submittedName>
</protein>